<evidence type="ECO:0000256" key="1">
    <source>
        <dbReference type="SAM" id="Phobius"/>
    </source>
</evidence>
<name>A0ABV9T075_9BACT</name>
<keyword evidence="1" id="KW-1133">Transmembrane helix</keyword>
<feature type="transmembrane region" description="Helical" evidence="1">
    <location>
        <begin position="118"/>
        <end position="137"/>
    </location>
</feature>
<dbReference type="InterPro" id="IPR003675">
    <property type="entry name" value="Rce1/LyrA-like_dom"/>
</dbReference>
<feature type="transmembrane region" description="Helical" evidence="1">
    <location>
        <begin position="28"/>
        <end position="46"/>
    </location>
</feature>
<keyword evidence="3" id="KW-0378">Hydrolase</keyword>
<keyword evidence="1" id="KW-0472">Membrane</keyword>
<reference evidence="4" key="1">
    <citation type="journal article" date="2019" name="Int. J. Syst. Evol. Microbiol.">
        <title>The Global Catalogue of Microorganisms (GCM) 10K type strain sequencing project: providing services to taxonomists for standard genome sequencing and annotation.</title>
        <authorList>
            <consortium name="The Broad Institute Genomics Platform"/>
            <consortium name="The Broad Institute Genome Sequencing Center for Infectious Disease"/>
            <person name="Wu L."/>
            <person name="Ma J."/>
        </authorList>
    </citation>
    <scope>NUCLEOTIDE SEQUENCE [LARGE SCALE GENOMIC DNA]</scope>
    <source>
        <strain evidence="4">CGMCC 4.7466</strain>
    </source>
</reference>
<accession>A0ABV9T075</accession>
<comment type="caution">
    <text evidence="3">The sequence shown here is derived from an EMBL/GenBank/DDBJ whole genome shotgun (WGS) entry which is preliminary data.</text>
</comment>
<proteinExistence type="predicted"/>
<protein>
    <submittedName>
        <fullName evidence="3">CPBP family intramembrane glutamic endopeptidase</fullName>
        <ecNumber evidence="3">3.4.-.-</ecNumber>
    </submittedName>
</protein>
<dbReference type="RefSeq" id="WP_377064121.1">
    <property type="nucleotide sequence ID" value="NZ_JBHSJJ010000005.1"/>
</dbReference>
<dbReference type="GO" id="GO:0016787">
    <property type="term" value="F:hydrolase activity"/>
    <property type="evidence" value="ECO:0007669"/>
    <property type="project" value="UniProtKB-KW"/>
</dbReference>
<evidence type="ECO:0000313" key="4">
    <source>
        <dbReference type="Proteomes" id="UP001595818"/>
    </source>
</evidence>
<sequence length="165" mass="18784">MLVPLCFLSKQEISGLFRPNFSLFKEKLFHNLLFLTVPLLFVYIYAFPKALESANFQIFLFSLALGSVNAVTEELLWRGLYLKLFSDDKWLYILISSLGFAIWHLAPQQIFPNKEPGGQISFVVFAFFLGTLFSTVVYNTKSILLVSIAHMLLNFAGLGARVYLN</sequence>
<keyword evidence="1" id="KW-0812">Transmembrane</keyword>
<dbReference type="EMBL" id="JBHSJJ010000005">
    <property type="protein sequence ID" value="MFC4872059.1"/>
    <property type="molecule type" value="Genomic_DNA"/>
</dbReference>
<dbReference type="Pfam" id="PF02517">
    <property type="entry name" value="Rce1-like"/>
    <property type="match status" value="1"/>
</dbReference>
<dbReference type="EC" id="3.4.-.-" evidence="3"/>
<feature type="transmembrane region" description="Helical" evidence="1">
    <location>
        <begin position="89"/>
        <end position="106"/>
    </location>
</feature>
<evidence type="ECO:0000259" key="2">
    <source>
        <dbReference type="Pfam" id="PF02517"/>
    </source>
</evidence>
<organism evidence="3 4">
    <name type="scientific">Negadavirga shengliensis</name>
    <dbReference type="NCBI Taxonomy" id="1389218"/>
    <lineage>
        <taxon>Bacteria</taxon>
        <taxon>Pseudomonadati</taxon>
        <taxon>Bacteroidota</taxon>
        <taxon>Cytophagia</taxon>
        <taxon>Cytophagales</taxon>
        <taxon>Cyclobacteriaceae</taxon>
        <taxon>Negadavirga</taxon>
    </lineage>
</organism>
<dbReference type="Proteomes" id="UP001595818">
    <property type="component" value="Unassembled WGS sequence"/>
</dbReference>
<keyword evidence="4" id="KW-1185">Reference proteome</keyword>
<evidence type="ECO:0000313" key="3">
    <source>
        <dbReference type="EMBL" id="MFC4872059.1"/>
    </source>
</evidence>
<gene>
    <name evidence="3" type="ORF">ACFPFU_10190</name>
</gene>
<feature type="domain" description="CAAX prenyl protease 2/Lysostaphin resistance protein A-like" evidence="2">
    <location>
        <begin position="57"/>
        <end position="155"/>
    </location>
</feature>
<feature type="transmembrane region" description="Helical" evidence="1">
    <location>
        <begin position="143"/>
        <end position="164"/>
    </location>
</feature>